<name>A0A644XR90_9ZZZZ</name>
<dbReference type="EMBL" id="VSSQ01002650">
    <property type="protein sequence ID" value="MPM16644.1"/>
    <property type="molecule type" value="Genomic_DNA"/>
</dbReference>
<accession>A0A644XR90</accession>
<gene>
    <name evidence="1" type="ORF">SDC9_63025</name>
</gene>
<dbReference type="AlphaFoldDB" id="A0A644XR90"/>
<organism evidence="1">
    <name type="scientific">bioreactor metagenome</name>
    <dbReference type="NCBI Taxonomy" id="1076179"/>
    <lineage>
        <taxon>unclassified sequences</taxon>
        <taxon>metagenomes</taxon>
        <taxon>ecological metagenomes</taxon>
    </lineage>
</organism>
<dbReference type="AntiFam" id="ANF00074">
    <property type="entry name" value="Shadow ORF (opposite alaS)"/>
</dbReference>
<evidence type="ECO:0000313" key="1">
    <source>
        <dbReference type="EMBL" id="MPM16644.1"/>
    </source>
</evidence>
<comment type="caution">
    <text evidence="1">The sequence shown here is derived from an EMBL/GenBank/DDBJ whole genome shotgun (WGS) entry which is preliminary data.</text>
</comment>
<protein>
    <submittedName>
        <fullName evidence="1">Uncharacterized protein</fullName>
    </submittedName>
</protein>
<proteinExistence type="predicted"/>
<sequence>MARGAAQQAAQHVAATLVGGDDAVANHHGCGTHMVGDDAQRNVGFGIVFIGDARNLADVSHNALDGINLKKVVNALHDAGQALKSHTGVDVRVVKGGVIAVAVAVKLGEHKIPDFDIAVAIAAHAAGGGTAAVFFAAIKVQLRAGAAGAGADLPEVILFAHADDALGRHTDLVDPDVLGLVVILVDGHPEQLLGNLQFLGQKFPCPGGRLVLKIIAEREVAQHLKIGAVAGSLADILNVAGADAFLAGAYPAAGRLLFSLEPGLHGSHARVNQQERGVVLGDKGKACQPQMPLCLKKGEEHLPQFV</sequence>
<reference evidence="1" key="1">
    <citation type="submission" date="2019-08" db="EMBL/GenBank/DDBJ databases">
        <authorList>
            <person name="Kucharzyk K."/>
            <person name="Murdoch R.W."/>
            <person name="Higgins S."/>
            <person name="Loffler F."/>
        </authorList>
    </citation>
    <scope>NUCLEOTIDE SEQUENCE</scope>
</reference>